<sequence length="175" mass="19816">MFSIKPGPRNLPIDNPTLLSWNITDGDLNSKLNTLEYLNCITNIINSCGVYPQGLKDREIISTFHAEKVINDLLKNDYKISLSPDTTYRELNKAAQRSITAPDRIGEGKTLVYQRDTMVERGDNSGIYQYGPAEHFTHIISDKPSPKDKYVAYAINIPDYELVDLPLYFQTSVIT</sequence>
<proteinExistence type="predicted"/>
<dbReference type="AlphaFoldDB" id="A0A2X2HR86"/>
<accession>A0A2X2HR86</accession>
<evidence type="ECO:0000313" key="1">
    <source>
        <dbReference type="EMBL" id="SPZ71904.1"/>
    </source>
</evidence>
<reference evidence="1 2" key="1">
    <citation type="submission" date="2018-06" db="EMBL/GenBank/DDBJ databases">
        <authorList>
            <consortium name="Pathogen Informatics"/>
            <person name="Doyle S."/>
        </authorList>
    </citation>
    <scope>NUCLEOTIDE SEQUENCE [LARGE SCALE GENOMIC DNA]</scope>
    <source>
        <strain evidence="1 2">NCTC8576</strain>
    </source>
</reference>
<name>A0A2X2HR86_SHIBO</name>
<protein>
    <submittedName>
        <fullName evidence="1">Alpha amylase</fullName>
    </submittedName>
</protein>
<dbReference type="EMBL" id="UAUR01000003">
    <property type="protein sequence ID" value="SPZ71904.1"/>
    <property type="molecule type" value="Genomic_DNA"/>
</dbReference>
<dbReference type="Proteomes" id="UP000251799">
    <property type="component" value="Unassembled WGS sequence"/>
</dbReference>
<evidence type="ECO:0000313" key="2">
    <source>
        <dbReference type="Proteomes" id="UP000251799"/>
    </source>
</evidence>
<gene>
    <name evidence="1" type="ORF">NCTC8576_01483</name>
</gene>
<organism evidence="1 2">
    <name type="scientific">Shigella boydii</name>
    <dbReference type="NCBI Taxonomy" id="621"/>
    <lineage>
        <taxon>Bacteria</taxon>
        <taxon>Pseudomonadati</taxon>
        <taxon>Pseudomonadota</taxon>
        <taxon>Gammaproteobacteria</taxon>
        <taxon>Enterobacterales</taxon>
        <taxon>Enterobacteriaceae</taxon>
        <taxon>Shigella</taxon>
    </lineage>
</organism>